<evidence type="ECO:0000256" key="1">
    <source>
        <dbReference type="SAM" id="SignalP"/>
    </source>
</evidence>
<protein>
    <submittedName>
        <fullName evidence="3">Polyisoprenoid-binding protein</fullName>
    </submittedName>
</protein>
<dbReference type="AlphaFoldDB" id="A0A7V4WV09"/>
<reference evidence="3" key="1">
    <citation type="journal article" date="2020" name="mSystems">
        <title>Genome- and Community-Level Interaction Insights into Carbon Utilization and Element Cycling Functions of Hydrothermarchaeota in Hydrothermal Sediment.</title>
        <authorList>
            <person name="Zhou Z."/>
            <person name="Liu Y."/>
            <person name="Xu W."/>
            <person name="Pan J."/>
            <person name="Luo Z.H."/>
            <person name="Li M."/>
        </authorList>
    </citation>
    <scope>NUCLEOTIDE SEQUENCE [LARGE SCALE GENOMIC DNA]</scope>
    <source>
        <strain evidence="3">HyVt-577</strain>
    </source>
</reference>
<dbReference type="PANTHER" id="PTHR34406:SF1">
    <property type="entry name" value="PROTEIN YCEI"/>
    <property type="match status" value="1"/>
</dbReference>
<accession>A0A7V4WV09</accession>
<dbReference type="Pfam" id="PF04264">
    <property type="entry name" value="YceI"/>
    <property type="match status" value="1"/>
</dbReference>
<proteinExistence type="predicted"/>
<dbReference type="Gene3D" id="2.40.128.110">
    <property type="entry name" value="Lipid/polyisoprenoid-binding, YceI-like"/>
    <property type="match status" value="1"/>
</dbReference>
<feature type="domain" description="Lipid/polyisoprenoid-binding YceI-like" evidence="2">
    <location>
        <begin position="24"/>
        <end position="193"/>
    </location>
</feature>
<dbReference type="PANTHER" id="PTHR34406">
    <property type="entry name" value="PROTEIN YCEI"/>
    <property type="match status" value="1"/>
</dbReference>
<dbReference type="InterPro" id="IPR007372">
    <property type="entry name" value="Lipid/polyisoprenoid-bd_YceI"/>
</dbReference>
<dbReference type="SUPFAM" id="SSF101874">
    <property type="entry name" value="YceI-like"/>
    <property type="match status" value="1"/>
</dbReference>
<gene>
    <name evidence="3" type="ORF">ENK44_04780</name>
</gene>
<comment type="caution">
    <text evidence="3">The sequence shown here is derived from an EMBL/GenBank/DDBJ whole genome shotgun (WGS) entry which is preliminary data.</text>
</comment>
<feature type="signal peptide" evidence="1">
    <location>
        <begin position="1"/>
        <end position="20"/>
    </location>
</feature>
<evidence type="ECO:0000313" key="3">
    <source>
        <dbReference type="EMBL" id="HGY54992.1"/>
    </source>
</evidence>
<feature type="chain" id="PRO_5031548779" evidence="1">
    <location>
        <begin position="21"/>
        <end position="196"/>
    </location>
</feature>
<dbReference type="Proteomes" id="UP000885779">
    <property type="component" value="Unassembled WGS sequence"/>
</dbReference>
<sequence length="196" mass="21924">MKKMLSIFSILFVVALAANAQQTRWVIDKAHTNILFTISHMVISDVSGQFHDYEAEILADKPDFSDLKINISIDVKSIDTDNAKRDDHLRSADFFDVAKYPEMTFISKTMKKTGDKTYQLTGDFTMHGITKEITLDVKYSGTITDPWGNTRAGFKLTGSLNRGDFGLKYNSVMDNGGLLIGEEVNIICNVEIVKAK</sequence>
<dbReference type="InterPro" id="IPR036761">
    <property type="entry name" value="TTHA0802/YceI-like_sf"/>
</dbReference>
<dbReference type="EMBL" id="DRQG01000041">
    <property type="protein sequence ID" value="HGY54992.1"/>
    <property type="molecule type" value="Genomic_DNA"/>
</dbReference>
<keyword evidence="1" id="KW-0732">Signal</keyword>
<dbReference type="SMART" id="SM00867">
    <property type="entry name" value="YceI"/>
    <property type="match status" value="1"/>
</dbReference>
<organism evidence="3">
    <name type="scientific">Caldithrix abyssi</name>
    <dbReference type="NCBI Taxonomy" id="187145"/>
    <lineage>
        <taxon>Bacteria</taxon>
        <taxon>Pseudomonadati</taxon>
        <taxon>Calditrichota</taxon>
        <taxon>Calditrichia</taxon>
        <taxon>Calditrichales</taxon>
        <taxon>Calditrichaceae</taxon>
        <taxon>Caldithrix</taxon>
    </lineage>
</organism>
<name>A0A7V4WV09_CALAY</name>
<evidence type="ECO:0000259" key="2">
    <source>
        <dbReference type="SMART" id="SM00867"/>
    </source>
</evidence>